<name>A0A0K0EEA6_STRER</name>
<comment type="subcellular location">
    <subcellularLocation>
        <location evidence="1">Mitochondrion</location>
    </subcellularLocation>
</comment>
<dbReference type="GO" id="GO:0006412">
    <property type="term" value="P:translation"/>
    <property type="evidence" value="ECO:0007669"/>
    <property type="project" value="InterPro"/>
</dbReference>
<dbReference type="AlphaFoldDB" id="A0A0K0EEA6"/>
<dbReference type="Proteomes" id="UP000035681">
    <property type="component" value="Unplaced"/>
</dbReference>
<keyword evidence="4" id="KW-0496">Mitochondrion</keyword>
<evidence type="ECO:0000259" key="11">
    <source>
        <dbReference type="PROSITE" id="PS50881"/>
    </source>
</evidence>
<dbReference type="FunFam" id="3.30.160.20:FF:000022">
    <property type="entry name" value="28S ribosomal protein S5, mitochondrial"/>
    <property type="match status" value="1"/>
</dbReference>
<keyword evidence="5 9" id="KW-0687">Ribonucleoprotein</keyword>
<dbReference type="WBParaSite" id="SSTP_0000781800.1">
    <property type="protein sequence ID" value="SSTP_0000781800.1"/>
    <property type="gene ID" value="SSTP_0000781800"/>
</dbReference>
<comment type="similarity">
    <text evidence="2 10">Belongs to the universal ribosomal protein uS5 family.</text>
</comment>
<dbReference type="InterPro" id="IPR005324">
    <property type="entry name" value="Ribosomal_uS5_C"/>
</dbReference>
<dbReference type="InterPro" id="IPR048584">
    <property type="entry name" value="Ribosomal_uS5m_N"/>
</dbReference>
<dbReference type="InterPro" id="IPR000851">
    <property type="entry name" value="Ribosomal_uS5"/>
</dbReference>
<evidence type="ECO:0000256" key="4">
    <source>
        <dbReference type="ARBA" id="ARBA00023128"/>
    </source>
</evidence>
<dbReference type="Pfam" id="PF21251">
    <property type="entry name" value="Ribosomal_uS5m_N"/>
    <property type="match status" value="1"/>
</dbReference>
<dbReference type="Pfam" id="PF00333">
    <property type="entry name" value="Ribosomal_S5"/>
    <property type="match status" value="1"/>
</dbReference>
<dbReference type="GO" id="GO:0005763">
    <property type="term" value="C:mitochondrial small ribosomal subunit"/>
    <property type="evidence" value="ECO:0007669"/>
    <property type="project" value="UniProtKB-ARBA"/>
</dbReference>
<evidence type="ECO:0000256" key="3">
    <source>
        <dbReference type="ARBA" id="ARBA00022980"/>
    </source>
</evidence>
<dbReference type="InterPro" id="IPR014721">
    <property type="entry name" value="Ribsml_uS5_D2-typ_fold_subgr"/>
</dbReference>
<accession>A0A0K0EEA6</accession>
<evidence type="ECO:0000313" key="12">
    <source>
        <dbReference type="Proteomes" id="UP000035681"/>
    </source>
</evidence>
<dbReference type="Pfam" id="PF03719">
    <property type="entry name" value="Ribosomal_S5_C"/>
    <property type="match status" value="1"/>
</dbReference>
<proteinExistence type="inferred from homology"/>
<protein>
    <recommendedName>
        <fullName evidence="6">Small ribosomal subunit protein uS5m</fullName>
    </recommendedName>
    <alternativeName>
        <fullName evidence="7">28S ribosomal protein S5, mitochondrial</fullName>
    </alternativeName>
</protein>
<dbReference type="STRING" id="6248.A0A0K0EEA6"/>
<evidence type="ECO:0000313" key="13">
    <source>
        <dbReference type="WBParaSite" id="SSTP_0000781800.1"/>
    </source>
</evidence>
<evidence type="ECO:0000256" key="9">
    <source>
        <dbReference type="PROSITE-ProRule" id="PRU00268"/>
    </source>
</evidence>
<keyword evidence="3 9" id="KW-0689">Ribosomal protein</keyword>
<dbReference type="Gene3D" id="3.30.230.10">
    <property type="match status" value="1"/>
</dbReference>
<dbReference type="InterPro" id="IPR013810">
    <property type="entry name" value="Ribosomal_uS5_N"/>
</dbReference>
<dbReference type="Gene3D" id="3.30.160.20">
    <property type="match status" value="1"/>
</dbReference>
<evidence type="ECO:0000256" key="2">
    <source>
        <dbReference type="ARBA" id="ARBA00008945"/>
    </source>
</evidence>
<dbReference type="GO" id="GO:0003723">
    <property type="term" value="F:RNA binding"/>
    <property type="evidence" value="ECO:0007669"/>
    <property type="project" value="InterPro"/>
</dbReference>
<dbReference type="WBParaSite" id="TCONS_00012100.p1">
    <property type="protein sequence ID" value="TCONS_00012100.p1"/>
    <property type="gene ID" value="XLOC_007433"/>
</dbReference>
<dbReference type="SUPFAM" id="SSF54211">
    <property type="entry name" value="Ribosomal protein S5 domain 2-like"/>
    <property type="match status" value="1"/>
</dbReference>
<evidence type="ECO:0000256" key="5">
    <source>
        <dbReference type="ARBA" id="ARBA00023274"/>
    </source>
</evidence>
<organism evidence="13">
    <name type="scientific">Strongyloides stercoralis</name>
    <name type="common">Threadworm</name>
    <dbReference type="NCBI Taxonomy" id="6248"/>
    <lineage>
        <taxon>Eukaryota</taxon>
        <taxon>Metazoa</taxon>
        <taxon>Ecdysozoa</taxon>
        <taxon>Nematoda</taxon>
        <taxon>Chromadorea</taxon>
        <taxon>Rhabditida</taxon>
        <taxon>Tylenchina</taxon>
        <taxon>Panagrolaimomorpha</taxon>
        <taxon>Strongyloidoidea</taxon>
        <taxon>Strongyloididae</taxon>
        <taxon>Strongyloides</taxon>
    </lineage>
</organism>
<feature type="domain" description="S5 DRBM" evidence="11">
    <location>
        <begin position="171"/>
        <end position="219"/>
    </location>
</feature>
<comment type="subunit">
    <text evidence="8">Component of the mitochondrial ribosome small subunit (28S) which comprises a 12S rRNA and about 30 distinct proteins.</text>
</comment>
<evidence type="ECO:0000256" key="1">
    <source>
        <dbReference type="ARBA" id="ARBA00004173"/>
    </source>
</evidence>
<evidence type="ECO:0000256" key="10">
    <source>
        <dbReference type="RuleBase" id="RU003823"/>
    </source>
</evidence>
<evidence type="ECO:0000256" key="8">
    <source>
        <dbReference type="ARBA" id="ARBA00062683"/>
    </source>
</evidence>
<dbReference type="GO" id="GO:0005743">
    <property type="term" value="C:mitochondrial inner membrane"/>
    <property type="evidence" value="ECO:0007669"/>
    <property type="project" value="UniProtKB-ARBA"/>
</dbReference>
<keyword evidence="12" id="KW-1185">Reference proteome</keyword>
<dbReference type="PANTHER" id="PTHR48277">
    <property type="entry name" value="MITOCHONDRIAL RIBOSOMAL PROTEIN S5"/>
    <property type="match status" value="1"/>
</dbReference>
<reference evidence="13" key="1">
    <citation type="submission" date="2015-08" db="UniProtKB">
        <authorList>
            <consortium name="WormBaseParasite"/>
        </authorList>
    </citation>
    <scope>IDENTIFICATION</scope>
</reference>
<dbReference type="FunFam" id="3.30.230.10:FF:000002">
    <property type="entry name" value="30S ribosomal protein S5"/>
    <property type="match status" value="1"/>
</dbReference>
<dbReference type="InterPro" id="IPR020568">
    <property type="entry name" value="Ribosomal_Su5_D2-typ_SF"/>
</dbReference>
<dbReference type="SUPFAM" id="SSF54768">
    <property type="entry name" value="dsRNA-binding domain-like"/>
    <property type="match status" value="1"/>
</dbReference>
<evidence type="ECO:0000256" key="7">
    <source>
        <dbReference type="ARBA" id="ARBA00041606"/>
    </source>
</evidence>
<dbReference type="PROSITE" id="PS50881">
    <property type="entry name" value="S5_DSRBD"/>
    <property type="match status" value="1"/>
</dbReference>
<dbReference type="PANTHER" id="PTHR48277:SF1">
    <property type="entry name" value="MITOCHONDRIAL RIBOSOMAL PROTEIN S5"/>
    <property type="match status" value="1"/>
</dbReference>
<sequence length="437" mass="50429">MLRPLNNIVQQFRFNTVNFFMKKSEKELWKTITSVSKSGEKKGRRATRQTPVRINQFYNIGQSPMFVKYNGLVNNIKQDDLTTDPILVEEASEEEINQRLDKIKLFLGDKKNFKKKRFRQNLHPLERGFSGTKIIGQKLGSPPSLDEADFKDFQTCCLEVKRTTNMDGSFGRVVTMSALIFIGNGKGLAGYAVGKAPIHRTNIAILNGMKMASRKLFFVELLENRTIYQDFYAECRNTRIFAQRKPRGYGLSCHPRLQKICELIGIKDIYVKVEGSTKNYLALTHAFITGLLNQETHQQLAERKSLHVVEFKPTRQFYPEIVASPIETKLKAEDEILPSDRLELEEFYGEGRYPLKKTERKPFYINTPGHIEAEWRRHPFRNQENAMIRLLADGVVTRWTRDQRKEAAKIQENLVKQGVIPVPRGIGLSDVVEKKEE</sequence>
<dbReference type="GO" id="GO:0003735">
    <property type="term" value="F:structural constituent of ribosome"/>
    <property type="evidence" value="ECO:0007669"/>
    <property type="project" value="UniProtKB-UniRule"/>
</dbReference>
<evidence type="ECO:0000256" key="6">
    <source>
        <dbReference type="ARBA" id="ARBA00039335"/>
    </source>
</evidence>